<gene>
    <name evidence="2" type="ORF">BRO54_1733</name>
</gene>
<protein>
    <submittedName>
        <fullName evidence="2">Uncharacterized protein</fullName>
    </submittedName>
</protein>
<name>A0A1Q5T1G4_9BACL</name>
<reference evidence="2 3" key="1">
    <citation type="submission" date="2016-11" db="EMBL/GenBank/DDBJ databases">
        <authorList>
            <person name="Kadnikov V."/>
            <person name="Nazina T."/>
        </authorList>
    </citation>
    <scope>NUCLEOTIDE SEQUENCE [LARGE SCALE GENOMIC DNA]</scope>
    <source>
        <strain evidence="2 3">1017</strain>
    </source>
</reference>
<dbReference type="Proteomes" id="UP000186030">
    <property type="component" value="Unassembled WGS sequence"/>
</dbReference>
<reference evidence="3" key="2">
    <citation type="submission" date="2017-01" db="EMBL/GenBank/DDBJ databases">
        <title>Genome sequencing and annotation of Geobacillus sp. 1017, a Hydrocarbon-Oxidizing Thermophilic Bacterium Isolated from a Heavy Oil Reservoir (China).</title>
        <authorList>
            <person name="Kadnikov V.V."/>
            <person name="Mardanov A.V."/>
            <person name="Poltaraus A.B."/>
            <person name="Sokolova D.S."/>
            <person name="Semenova E.M."/>
            <person name="Ravin N.V."/>
            <person name="Tourova T.P."/>
            <person name="Nazina T.N."/>
        </authorList>
    </citation>
    <scope>NUCLEOTIDE SEQUENCE [LARGE SCALE GENOMIC DNA]</scope>
    <source>
        <strain evidence="3">1017</strain>
    </source>
</reference>
<proteinExistence type="predicted"/>
<feature type="region of interest" description="Disordered" evidence="1">
    <location>
        <begin position="1"/>
        <end position="42"/>
    </location>
</feature>
<sequence>MKRDDDGGETKSSAETPHGRLIERRGASLELDSPLMHTGVNR</sequence>
<evidence type="ECO:0000313" key="3">
    <source>
        <dbReference type="Proteomes" id="UP000186030"/>
    </source>
</evidence>
<accession>A0A1Q5T1G4</accession>
<evidence type="ECO:0000256" key="1">
    <source>
        <dbReference type="SAM" id="MobiDB-lite"/>
    </source>
</evidence>
<evidence type="ECO:0000313" key="2">
    <source>
        <dbReference type="EMBL" id="OKO94118.1"/>
    </source>
</evidence>
<feature type="compositionally biased region" description="Basic and acidic residues" evidence="1">
    <location>
        <begin position="17"/>
        <end position="27"/>
    </location>
</feature>
<dbReference type="AlphaFoldDB" id="A0A1Q5T1G4"/>
<dbReference type="EMBL" id="MQMG01000018">
    <property type="protein sequence ID" value="OKO94118.1"/>
    <property type="molecule type" value="Genomic_DNA"/>
</dbReference>
<organism evidence="2 3">
    <name type="scientific">Geobacillus proteiniphilus</name>
    <dbReference type="NCBI Taxonomy" id="860353"/>
    <lineage>
        <taxon>Bacteria</taxon>
        <taxon>Bacillati</taxon>
        <taxon>Bacillota</taxon>
        <taxon>Bacilli</taxon>
        <taxon>Bacillales</taxon>
        <taxon>Anoxybacillaceae</taxon>
        <taxon>Geobacillus</taxon>
    </lineage>
</organism>
<comment type="caution">
    <text evidence="2">The sequence shown here is derived from an EMBL/GenBank/DDBJ whole genome shotgun (WGS) entry which is preliminary data.</text>
</comment>